<keyword evidence="2" id="KW-0808">Transferase</keyword>
<dbReference type="EMBL" id="JAHWGI010001223">
    <property type="protein sequence ID" value="KAK3925196.1"/>
    <property type="molecule type" value="Genomic_DNA"/>
</dbReference>
<dbReference type="GO" id="GO:0016757">
    <property type="term" value="F:glycosyltransferase activity"/>
    <property type="evidence" value="ECO:0007669"/>
    <property type="project" value="UniProtKB-KW"/>
</dbReference>
<keyword evidence="3" id="KW-1185">Reference proteome</keyword>
<protein>
    <submittedName>
        <fullName evidence="2">Phosphatidyl-myo-inositol mannosyltransferase</fullName>
    </submittedName>
</protein>
<keyword evidence="2" id="KW-0328">Glycosyltransferase</keyword>
<feature type="domain" description="Endonuclease/exonuclease/phosphatase" evidence="1">
    <location>
        <begin position="52"/>
        <end position="151"/>
    </location>
</feature>
<comment type="caution">
    <text evidence="2">The sequence shown here is derived from an EMBL/GenBank/DDBJ whole genome shotgun (WGS) entry which is preliminary data.</text>
</comment>
<dbReference type="InterPro" id="IPR036691">
    <property type="entry name" value="Endo/exonu/phosph_ase_sf"/>
</dbReference>
<dbReference type="SUPFAM" id="SSF56219">
    <property type="entry name" value="DNase I-like"/>
    <property type="match status" value="1"/>
</dbReference>
<evidence type="ECO:0000313" key="3">
    <source>
        <dbReference type="Proteomes" id="UP001219518"/>
    </source>
</evidence>
<dbReference type="Gene3D" id="3.60.10.10">
    <property type="entry name" value="Endonuclease/exonuclease/phosphatase"/>
    <property type="match status" value="1"/>
</dbReference>
<name>A0AAE1HPM2_9NEOP</name>
<proteinExistence type="predicted"/>
<gene>
    <name evidence="2" type="ORF">KUF71_002582</name>
</gene>
<organism evidence="2 3">
    <name type="scientific">Frankliniella fusca</name>
    <dbReference type="NCBI Taxonomy" id="407009"/>
    <lineage>
        <taxon>Eukaryota</taxon>
        <taxon>Metazoa</taxon>
        <taxon>Ecdysozoa</taxon>
        <taxon>Arthropoda</taxon>
        <taxon>Hexapoda</taxon>
        <taxon>Insecta</taxon>
        <taxon>Pterygota</taxon>
        <taxon>Neoptera</taxon>
        <taxon>Paraneoptera</taxon>
        <taxon>Thysanoptera</taxon>
        <taxon>Terebrantia</taxon>
        <taxon>Thripoidea</taxon>
        <taxon>Thripidae</taxon>
        <taxon>Frankliniella</taxon>
    </lineage>
</organism>
<evidence type="ECO:0000313" key="2">
    <source>
        <dbReference type="EMBL" id="KAK3925196.1"/>
    </source>
</evidence>
<dbReference type="AlphaFoldDB" id="A0AAE1HPM2"/>
<accession>A0AAE1HPM2</accession>
<sequence>MLEVARCDSPAQQGSAPGGVAVYSRLPLCQDQVISSLSLVEAASARQGDSLLVSVLYCHPKAQLQHILEALEALLSSAPARTTILAVDFNRDMQSAGGRQIIAALEARGLTLSSNRSVPTTYNGSTIDAVFSTAPAVKVTQYQSYYSSHIPLVADIL</sequence>
<reference evidence="2" key="1">
    <citation type="submission" date="2021-07" db="EMBL/GenBank/DDBJ databases">
        <authorList>
            <person name="Catto M.A."/>
            <person name="Jacobson A."/>
            <person name="Kennedy G."/>
            <person name="Labadie P."/>
            <person name="Hunt B.G."/>
            <person name="Srinivasan R."/>
        </authorList>
    </citation>
    <scope>NUCLEOTIDE SEQUENCE</scope>
    <source>
        <strain evidence="2">PL_HMW_Pooled</strain>
        <tissue evidence="2">Head</tissue>
    </source>
</reference>
<dbReference type="InterPro" id="IPR005135">
    <property type="entry name" value="Endo/exonuclease/phosphatase"/>
</dbReference>
<dbReference type="Proteomes" id="UP001219518">
    <property type="component" value="Unassembled WGS sequence"/>
</dbReference>
<evidence type="ECO:0000259" key="1">
    <source>
        <dbReference type="Pfam" id="PF14529"/>
    </source>
</evidence>
<dbReference type="Pfam" id="PF14529">
    <property type="entry name" value="Exo_endo_phos_2"/>
    <property type="match status" value="1"/>
</dbReference>
<reference evidence="2" key="2">
    <citation type="journal article" date="2023" name="BMC Genomics">
        <title>Pest status, molecular evolution, and epigenetic factors derived from the genome assembly of Frankliniella fusca, a thysanopteran phytovirus vector.</title>
        <authorList>
            <person name="Catto M.A."/>
            <person name="Labadie P.E."/>
            <person name="Jacobson A.L."/>
            <person name="Kennedy G.G."/>
            <person name="Srinivasan R."/>
            <person name="Hunt B.G."/>
        </authorList>
    </citation>
    <scope>NUCLEOTIDE SEQUENCE</scope>
    <source>
        <strain evidence="2">PL_HMW_Pooled</strain>
    </source>
</reference>